<evidence type="ECO:0000313" key="1">
    <source>
        <dbReference type="EMBL" id="KAH7950094.1"/>
    </source>
</evidence>
<dbReference type="Proteomes" id="UP000821865">
    <property type="component" value="Chromosome 5"/>
</dbReference>
<reference evidence="1" key="1">
    <citation type="submission" date="2020-05" db="EMBL/GenBank/DDBJ databases">
        <title>Large-scale comparative analyses of tick genomes elucidate their genetic diversity and vector capacities.</title>
        <authorList>
            <person name="Jia N."/>
            <person name="Wang J."/>
            <person name="Shi W."/>
            <person name="Du L."/>
            <person name="Sun Y."/>
            <person name="Zhan W."/>
            <person name="Jiang J."/>
            <person name="Wang Q."/>
            <person name="Zhang B."/>
            <person name="Ji P."/>
            <person name="Sakyi L.B."/>
            <person name="Cui X."/>
            <person name="Yuan T."/>
            <person name="Jiang B."/>
            <person name="Yang W."/>
            <person name="Lam T.T.-Y."/>
            <person name="Chang Q."/>
            <person name="Ding S."/>
            <person name="Wang X."/>
            <person name="Zhu J."/>
            <person name="Ruan X."/>
            <person name="Zhao L."/>
            <person name="Wei J."/>
            <person name="Que T."/>
            <person name="Du C."/>
            <person name="Cheng J."/>
            <person name="Dai P."/>
            <person name="Han X."/>
            <person name="Huang E."/>
            <person name="Gao Y."/>
            <person name="Liu J."/>
            <person name="Shao H."/>
            <person name="Ye R."/>
            <person name="Li L."/>
            <person name="Wei W."/>
            <person name="Wang X."/>
            <person name="Wang C."/>
            <person name="Yang T."/>
            <person name="Huo Q."/>
            <person name="Li W."/>
            <person name="Guo W."/>
            <person name="Chen H."/>
            <person name="Zhou L."/>
            <person name="Ni X."/>
            <person name="Tian J."/>
            <person name="Zhou Y."/>
            <person name="Sheng Y."/>
            <person name="Liu T."/>
            <person name="Pan Y."/>
            <person name="Xia L."/>
            <person name="Li J."/>
            <person name="Zhao F."/>
            <person name="Cao W."/>
        </authorList>
    </citation>
    <scope>NUCLEOTIDE SEQUENCE</scope>
    <source>
        <strain evidence="1">Dsil-2018</strain>
    </source>
</reference>
<evidence type="ECO:0000313" key="2">
    <source>
        <dbReference type="Proteomes" id="UP000821865"/>
    </source>
</evidence>
<protein>
    <submittedName>
        <fullName evidence="1">Uncharacterized protein</fullName>
    </submittedName>
</protein>
<gene>
    <name evidence="1" type="ORF">HPB49_019534</name>
</gene>
<accession>A0ACB8CSF8</accession>
<dbReference type="EMBL" id="CM023474">
    <property type="protein sequence ID" value="KAH7950094.1"/>
    <property type="molecule type" value="Genomic_DNA"/>
</dbReference>
<proteinExistence type="predicted"/>
<keyword evidence="2" id="KW-1185">Reference proteome</keyword>
<organism evidence="1 2">
    <name type="scientific">Dermacentor silvarum</name>
    <name type="common">Tick</name>
    <dbReference type="NCBI Taxonomy" id="543639"/>
    <lineage>
        <taxon>Eukaryota</taxon>
        <taxon>Metazoa</taxon>
        <taxon>Ecdysozoa</taxon>
        <taxon>Arthropoda</taxon>
        <taxon>Chelicerata</taxon>
        <taxon>Arachnida</taxon>
        <taxon>Acari</taxon>
        <taxon>Parasitiformes</taxon>
        <taxon>Ixodida</taxon>
        <taxon>Ixodoidea</taxon>
        <taxon>Ixodidae</taxon>
        <taxon>Rhipicephalinae</taxon>
        <taxon>Dermacentor</taxon>
    </lineage>
</organism>
<sequence>MTRRDKCPKSIAKRLKVFSLSRSDAFVAPLAAASGVAARHFSCSPTLLSIRDRRGREVEGARPVTCPASLPGCSGGGGLSLPVVAASRFLLAAAASSAACGPRVVVVGDGREADILFIRGWRDAAAAADQRPFVTRVGHAATMEADRATASAAKKMRVAGLVLARGGSEAVKKKNARLLCGLPLLSWVLRPMKHCKTLDEIWVSTDEQEIEDIATTESCGIVRRSDEFAQADSPSVLAVQEFMREVPGFDVVALVQCTSPCLMPSYLDEAVNLVTSDRYDSVFSVTRDYKWRWTELSQDGTTRPLNFDPAQRLCRQEWVGEIVETGHFYVTRAEYVQDGLLQGGRCGFVELPQYLCHEVDTEDDLLIAEQKLQKYGFKGEIVLDAPSEFQ</sequence>
<name>A0ACB8CSF8_DERSI</name>
<comment type="caution">
    <text evidence="1">The sequence shown here is derived from an EMBL/GenBank/DDBJ whole genome shotgun (WGS) entry which is preliminary data.</text>
</comment>